<dbReference type="OrthoDB" id="23364at2157"/>
<accession>A0A7D5P759</accession>
<keyword evidence="2" id="KW-1185">Reference proteome</keyword>
<organism evidence="1 2">
    <name type="scientific">Halosimplex pelagicum</name>
    <dbReference type="NCBI Taxonomy" id="869886"/>
    <lineage>
        <taxon>Archaea</taxon>
        <taxon>Methanobacteriati</taxon>
        <taxon>Methanobacteriota</taxon>
        <taxon>Stenosarchaea group</taxon>
        <taxon>Halobacteria</taxon>
        <taxon>Halobacteriales</taxon>
        <taxon>Haloarculaceae</taxon>
        <taxon>Halosimplex</taxon>
    </lineage>
</organism>
<dbReference type="Proteomes" id="UP000509346">
    <property type="component" value="Chromosome"/>
</dbReference>
<dbReference type="RefSeq" id="WP_179920016.1">
    <property type="nucleotide sequence ID" value="NZ_CP058909.1"/>
</dbReference>
<name>A0A7D5P759_9EURY</name>
<evidence type="ECO:0000313" key="2">
    <source>
        <dbReference type="Proteomes" id="UP000509346"/>
    </source>
</evidence>
<dbReference type="GeneID" id="56081016"/>
<dbReference type="PANTHER" id="PTHR42195:SF1">
    <property type="entry name" value="ZINC FINGER PROTEIN"/>
    <property type="match status" value="1"/>
</dbReference>
<dbReference type="AlphaFoldDB" id="A0A7D5P759"/>
<gene>
    <name evidence="1" type="ORF">HZS54_00465</name>
</gene>
<dbReference type="EMBL" id="CP058909">
    <property type="protein sequence ID" value="QLH80184.1"/>
    <property type="molecule type" value="Genomic_DNA"/>
</dbReference>
<sequence length="217" mass="23712">MTESAERVAVACPSCSPSLETVHEVLTTGGGHATIRCTDCGHTHKQQLESTTEYERDVVVSQDGDSFTATADVPEGEQLAVGEEFLLETDEAIVTARITSLELDGERRVEETTAEEVGTIWTRAVGNVSVNLTLHPKDGTHDETESMTVQVPGDYEFVVGETDELGGEEFTIEGIHIRDDAVGYEYDKLDFDGDSAFAKDINRLYARDESSSAWSAW</sequence>
<evidence type="ECO:0000313" key="1">
    <source>
        <dbReference type="EMBL" id="QLH80184.1"/>
    </source>
</evidence>
<dbReference type="PANTHER" id="PTHR42195">
    <property type="entry name" value="UCP015877 FAMILY PROTEIN"/>
    <property type="match status" value="1"/>
</dbReference>
<dbReference type="Pfam" id="PF19769">
    <property type="entry name" value="CPxCG_zf"/>
    <property type="match status" value="1"/>
</dbReference>
<dbReference type="PIRSF" id="PIRSF015877">
    <property type="entry name" value="UCP015877"/>
    <property type="match status" value="1"/>
</dbReference>
<reference evidence="1 2" key="1">
    <citation type="submission" date="2020-07" db="EMBL/GenBank/DDBJ databases">
        <title>Halosimplex litoreum sp. nov. and Halosimplex rubrum sp. nov., isolated from different salt environments.</title>
        <authorList>
            <person name="Cui H."/>
        </authorList>
    </citation>
    <scope>NUCLEOTIDE SEQUENCE [LARGE SCALE GENOMIC DNA]</scope>
    <source>
        <strain evidence="1 2">R2</strain>
    </source>
</reference>
<dbReference type="KEGG" id="hpel:HZS54_00465"/>
<dbReference type="InterPro" id="IPR012041">
    <property type="entry name" value="Znf_CPxCG-like"/>
</dbReference>
<proteinExistence type="predicted"/>
<protein>
    <submittedName>
        <fullName evidence="1">Uncharacterized protein</fullName>
    </submittedName>
</protein>